<evidence type="ECO:0000256" key="4">
    <source>
        <dbReference type="ARBA" id="ARBA00022840"/>
    </source>
</evidence>
<proteinExistence type="inferred from homology"/>
<dbReference type="InterPro" id="IPR003593">
    <property type="entry name" value="AAA+_ATPase"/>
</dbReference>
<dbReference type="InterPro" id="IPR013563">
    <property type="entry name" value="Oligopep_ABC_C"/>
</dbReference>
<dbReference type="Proteomes" id="UP000028781">
    <property type="component" value="Chromosome"/>
</dbReference>
<keyword evidence="4" id="KW-0067">ATP-binding</keyword>
<evidence type="ECO:0000256" key="2">
    <source>
        <dbReference type="ARBA" id="ARBA00022448"/>
    </source>
</evidence>
<protein>
    <submittedName>
        <fullName evidence="6">ABC-type oligopeptide transport system, ATPase component</fullName>
    </submittedName>
</protein>
<dbReference type="Gene3D" id="3.40.50.300">
    <property type="entry name" value="P-loop containing nucleotide triphosphate hydrolases"/>
    <property type="match status" value="1"/>
</dbReference>
<dbReference type="SUPFAM" id="SSF52540">
    <property type="entry name" value="P-loop containing nucleoside triphosphate hydrolases"/>
    <property type="match status" value="1"/>
</dbReference>
<dbReference type="PROSITE" id="PS00211">
    <property type="entry name" value="ABC_TRANSPORTER_1"/>
    <property type="match status" value="1"/>
</dbReference>
<feature type="domain" description="ABC transporter" evidence="5">
    <location>
        <begin position="2"/>
        <end position="246"/>
    </location>
</feature>
<dbReference type="PANTHER" id="PTHR43776:SF7">
    <property type="entry name" value="D,D-DIPEPTIDE TRANSPORT ATP-BINDING PROTEIN DDPF-RELATED"/>
    <property type="match status" value="1"/>
</dbReference>
<gene>
    <name evidence="6" type="ORF">JH146_0270</name>
</gene>
<dbReference type="GO" id="GO:0005524">
    <property type="term" value="F:ATP binding"/>
    <property type="evidence" value="ECO:0007669"/>
    <property type="project" value="UniProtKB-KW"/>
</dbReference>
<name>A0A076LAC0_9EURY</name>
<dbReference type="EMBL" id="CP009149">
    <property type="protein sequence ID" value="AIJ05121.1"/>
    <property type="molecule type" value="Genomic_DNA"/>
</dbReference>
<dbReference type="Pfam" id="PF08352">
    <property type="entry name" value="oligo_HPY"/>
    <property type="match status" value="1"/>
</dbReference>
<keyword evidence="7" id="KW-1185">Reference proteome</keyword>
<evidence type="ECO:0000313" key="6">
    <source>
        <dbReference type="EMBL" id="AIJ05121.1"/>
    </source>
</evidence>
<dbReference type="NCBIfam" id="TIGR01727">
    <property type="entry name" value="oligo_HPY"/>
    <property type="match status" value="1"/>
</dbReference>
<dbReference type="AlphaFoldDB" id="A0A076LAC0"/>
<dbReference type="GO" id="GO:0016887">
    <property type="term" value="F:ATP hydrolysis activity"/>
    <property type="evidence" value="ECO:0007669"/>
    <property type="project" value="InterPro"/>
</dbReference>
<dbReference type="InterPro" id="IPR003439">
    <property type="entry name" value="ABC_transporter-like_ATP-bd"/>
</dbReference>
<dbReference type="GO" id="GO:0055085">
    <property type="term" value="P:transmembrane transport"/>
    <property type="evidence" value="ECO:0007669"/>
    <property type="project" value="UniProtKB-ARBA"/>
</dbReference>
<dbReference type="PROSITE" id="PS50893">
    <property type="entry name" value="ABC_TRANSPORTER_2"/>
    <property type="match status" value="1"/>
</dbReference>
<keyword evidence="3" id="KW-0547">Nucleotide-binding</keyword>
<organism evidence="6 7">
    <name type="scientific">Methanocaldococcus bathoardescens</name>
    <dbReference type="NCBI Taxonomy" id="1301915"/>
    <lineage>
        <taxon>Archaea</taxon>
        <taxon>Methanobacteriati</taxon>
        <taxon>Methanobacteriota</taxon>
        <taxon>Methanomada group</taxon>
        <taxon>Methanococci</taxon>
        <taxon>Methanococcales</taxon>
        <taxon>Methanocaldococcaceae</taxon>
        <taxon>Methanocaldococcus</taxon>
    </lineage>
</organism>
<evidence type="ECO:0000256" key="3">
    <source>
        <dbReference type="ARBA" id="ARBA00022741"/>
    </source>
</evidence>
<dbReference type="CDD" id="cd03257">
    <property type="entry name" value="ABC_NikE_OppD_transporters"/>
    <property type="match status" value="1"/>
</dbReference>
<dbReference type="KEGG" id="mjh:JH146_0270"/>
<dbReference type="SMART" id="SM00382">
    <property type="entry name" value="AAA"/>
    <property type="match status" value="1"/>
</dbReference>
<comment type="similarity">
    <text evidence="1">Belongs to the ABC transporter superfamily.</text>
</comment>
<dbReference type="InterPro" id="IPR050319">
    <property type="entry name" value="ABC_transp_ATP-bind"/>
</dbReference>
<keyword evidence="2" id="KW-0813">Transport</keyword>
<dbReference type="OrthoDB" id="18209at2157"/>
<accession>A0A076LAC0</accession>
<dbReference type="Pfam" id="PF00005">
    <property type="entry name" value="ABC_tran"/>
    <property type="match status" value="1"/>
</dbReference>
<evidence type="ECO:0000256" key="1">
    <source>
        <dbReference type="ARBA" id="ARBA00005417"/>
    </source>
</evidence>
<dbReference type="GeneID" id="24890862"/>
<dbReference type="GO" id="GO:0015833">
    <property type="term" value="P:peptide transport"/>
    <property type="evidence" value="ECO:0007669"/>
    <property type="project" value="InterPro"/>
</dbReference>
<reference evidence="6 7" key="1">
    <citation type="journal article" date="2015" name="Int. J. Syst. Evol. Microbiol.">
        <title>M ethanocaldococcus bathoardescens sp. nov., a hyperthermophilic methanogen isolated from a volcanically active deep-sea hydrothermal vent.</title>
        <authorList>
            <person name="Stewart L.C."/>
            <person name="Jung J.H."/>
            <person name="Kim Y.T."/>
            <person name="Kwon S.W."/>
            <person name="Park C.S."/>
            <person name="Holden J.F."/>
        </authorList>
    </citation>
    <scope>NUCLEOTIDE SEQUENCE [LARGE SCALE GENOMIC DNA]</scope>
    <source>
        <strain evidence="6 7">JH146</strain>
    </source>
</reference>
<evidence type="ECO:0000313" key="7">
    <source>
        <dbReference type="Proteomes" id="UP000028781"/>
    </source>
</evidence>
<dbReference type="STRING" id="1301915.JH146_0270"/>
<dbReference type="HOGENOM" id="CLU_000604_1_23_2"/>
<dbReference type="InterPro" id="IPR027417">
    <property type="entry name" value="P-loop_NTPase"/>
</dbReference>
<evidence type="ECO:0000259" key="5">
    <source>
        <dbReference type="PROSITE" id="PS50893"/>
    </source>
</evidence>
<dbReference type="InterPro" id="IPR017871">
    <property type="entry name" value="ABC_transporter-like_CS"/>
</dbReference>
<dbReference type="RefSeq" id="WP_048201320.1">
    <property type="nucleotide sequence ID" value="NZ_CP009149.1"/>
</dbReference>
<sequence>MIEGKNLYKIFESGIFSKRKIVAVDGVDIEIKEGETLALIGESGSGKSTLGRMLLMLTEPTKGDVIFEEKNLTKMKKSELRKIRRKMQLIPQYPDTALDPRWTIYESIAEPLRIHKIADNEYDKIKELIEIVGLKEDHLNRFPHELSGGELQRAVIARAMALNPKFIVCDEPTSMLDVSVQASILNLLMELQREKNLSYLFITHDLEVANIMGHRMAVMYAGQIVEEGRDILEEPLHPYTRLLVESLKMEEEIADTELEIKKSLGFVEGCKYYNLCPHRSEKCLREKPPLVEVDKNRKVRCHLYA</sequence>
<dbReference type="PANTHER" id="PTHR43776">
    <property type="entry name" value="TRANSPORT ATP-BINDING PROTEIN"/>
    <property type="match status" value="1"/>
</dbReference>